<organism evidence="1">
    <name type="scientific">marine sediment metagenome</name>
    <dbReference type="NCBI Taxonomy" id="412755"/>
    <lineage>
        <taxon>unclassified sequences</taxon>
        <taxon>metagenomes</taxon>
        <taxon>ecological metagenomes</taxon>
    </lineage>
</organism>
<sequence length="203" mass="23287">MNLGSPLIKIPYLHQTGIVVKNLEKTALDYWNIAGVGPWDIFTLESPHCYNMTYHGEPADFSIKVAFAQVGSYELELMQTVEGHTDYDDFIDKYGEGANHLQYWVDSVDTMILNMPVHFLCQQSDCRYQSETIDYFRAYLMTKGSKGIHCVANLDLNSPELPNSFDRQSCFVKQVVNISTQAKHRLECLIVQFSRYSFTLLFS</sequence>
<comment type="caution">
    <text evidence="1">The sequence shown here is derived from an EMBL/GenBank/DDBJ whole genome shotgun (WGS) entry which is preliminary data.</text>
</comment>
<dbReference type="SUPFAM" id="SSF54593">
    <property type="entry name" value="Glyoxalase/Bleomycin resistance protein/Dihydroxybiphenyl dioxygenase"/>
    <property type="match status" value="1"/>
</dbReference>
<reference evidence="1" key="1">
    <citation type="journal article" date="2014" name="Front. Microbiol.">
        <title>High frequency of phylogenetically diverse reductive dehalogenase-homologous genes in deep subseafloor sedimentary metagenomes.</title>
        <authorList>
            <person name="Kawai M."/>
            <person name="Futagami T."/>
            <person name="Toyoda A."/>
            <person name="Takaki Y."/>
            <person name="Nishi S."/>
            <person name="Hori S."/>
            <person name="Arai W."/>
            <person name="Tsubouchi T."/>
            <person name="Morono Y."/>
            <person name="Uchiyama I."/>
            <person name="Ito T."/>
            <person name="Fujiyama A."/>
            <person name="Inagaki F."/>
            <person name="Takami H."/>
        </authorList>
    </citation>
    <scope>NUCLEOTIDE SEQUENCE</scope>
    <source>
        <strain evidence="1">Expedition CK06-06</strain>
    </source>
</reference>
<dbReference type="InterPro" id="IPR029068">
    <property type="entry name" value="Glyas_Bleomycin-R_OHBP_Dase"/>
</dbReference>
<evidence type="ECO:0008006" key="2">
    <source>
        <dbReference type="Google" id="ProtNLM"/>
    </source>
</evidence>
<proteinExistence type="predicted"/>
<name>X1KG45_9ZZZZ</name>
<dbReference type="AlphaFoldDB" id="X1KG45"/>
<gene>
    <name evidence="1" type="ORF">S06H3_21471</name>
</gene>
<evidence type="ECO:0000313" key="1">
    <source>
        <dbReference type="EMBL" id="GAI05992.1"/>
    </source>
</evidence>
<accession>X1KG45</accession>
<dbReference type="Gene3D" id="3.10.180.10">
    <property type="entry name" value="2,3-Dihydroxybiphenyl 1,2-Dioxygenase, domain 1"/>
    <property type="match status" value="1"/>
</dbReference>
<dbReference type="Pfam" id="PF13669">
    <property type="entry name" value="Glyoxalase_4"/>
    <property type="match status" value="1"/>
</dbReference>
<protein>
    <recommendedName>
        <fullName evidence="2">VOC domain-containing protein</fullName>
    </recommendedName>
</protein>
<dbReference type="EMBL" id="BARV01011282">
    <property type="protein sequence ID" value="GAI05992.1"/>
    <property type="molecule type" value="Genomic_DNA"/>
</dbReference>